<evidence type="ECO:0000313" key="4">
    <source>
        <dbReference type="Proteomes" id="UP000001542"/>
    </source>
</evidence>
<reference evidence="3" key="1">
    <citation type="submission" date="2006-10" db="EMBL/GenBank/DDBJ databases">
        <authorList>
            <person name="Amadeo P."/>
            <person name="Zhao Q."/>
            <person name="Wortman J."/>
            <person name="Fraser-Liggett C."/>
            <person name="Carlton J."/>
        </authorList>
    </citation>
    <scope>NUCLEOTIDE SEQUENCE</scope>
    <source>
        <strain evidence="3">G3</strain>
    </source>
</reference>
<evidence type="ECO:0000313" key="3">
    <source>
        <dbReference type="EMBL" id="EAY20705.1"/>
    </source>
</evidence>
<reference evidence="3" key="2">
    <citation type="journal article" date="2007" name="Science">
        <title>Draft genome sequence of the sexually transmitted pathogen Trichomonas vaginalis.</title>
        <authorList>
            <person name="Carlton J.M."/>
            <person name="Hirt R.P."/>
            <person name="Silva J.C."/>
            <person name="Delcher A.L."/>
            <person name="Schatz M."/>
            <person name="Zhao Q."/>
            <person name="Wortman J.R."/>
            <person name="Bidwell S.L."/>
            <person name="Alsmark U.C.M."/>
            <person name="Besteiro S."/>
            <person name="Sicheritz-Ponten T."/>
            <person name="Noel C.J."/>
            <person name="Dacks J.B."/>
            <person name="Foster P.G."/>
            <person name="Simillion C."/>
            <person name="Van de Peer Y."/>
            <person name="Miranda-Saavedra D."/>
            <person name="Barton G.J."/>
            <person name="Westrop G.D."/>
            <person name="Mueller S."/>
            <person name="Dessi D."/>
            <person name="Fiori P.L."/>
            <person name="Ren Q."/>
            <person name="Paulsen I."/>
            <person name="Zhang H."/>
            <person name="Bastida-Corcuera F.D."/>
            <person name="Simoes-Barbosa A."/>
            <person name="Brown M.T."/>
            <person name="Hayes R.D."/>
            <person name="Mukherjee M."/>
            <person name="Okumura C.Y."/>
            <person name="Schneider R."/>
            <person name="Smith A.J."/>
            <person name="Vanacova S."/>
            <person name="Villalvazo M."/>
            <person name="Haas B.J."/>
            <person name="Pertea M."/>
            <person name="Feldblyum T.V."/>
            <person name="Utterback T.R."/>
            <person name="Shu C.L."/>
            <person name="Osoegawa K."/>
            <person name="de Jong P.J."/>
            <person name="Hrdy I."/>
            <person name="Horvathova L."/>
            <person name="Zubacova Z."/>
            <person name="Dolezal P."/>
            <person name="Malik S.B."/>
            <person name="Logsdon J.M. Jr."/>
            <person name="Henze K."/>
            <person name="Gupta A."/>
            <person name="Wang C.C."/>
            <person name="Dunne R.L."/>
            <person name="Upcroft J.A."/>
            <person name="Upcroft P."/>
            <person name="White O."/>
            <person name="Salzberg S.L."/>
            <person name="Tang P."/>
            <person name="Chiu C.-H."/>
            <person name="Lee Y.-S."/>
            <person name="Embley T.M."/>
            <person name="Coombs G.H."/>
            <person name="Mottram J.C."/>
            <person name="Tachezy J."/>
            <person name="Fraser-Liggett C.M."/>
            <person name="Johnson P.J."/>
        </authorList>
    </citation>
    <scope>NUCLEOTIDE SEQUENCE [LARGE SCALE GENOMIC DNA]</scope>
    <source>
        <strain evidence="3">G3</strain>
    </source>
</reference>
<proteinExistence type="predicted"/>
<gene>
    <name evidence="3" type="ORF">TVAG_164010</name>
</gene>
<organism evidence="3 4">
    <name type="scientific">Trichomonas vaginalis (strain ATCC PRA-98 / G3)</name>
    <dbReference type="NCBI Taxonomy" id="412133"/>
    <lineage>
        <taxon>Eukaryota</taxon>
        <taxon>Metamonada</taxon>
        <taxon>Parabasalia</taxon>
        <taxon>Trichomonadida</taxon>
        <taxon>Trichomonadidae</taxon>
        <taxon>Trichomonas</taxon>
    </lineage>
</organism>
<dbReference type="OrthoDB" id="2150267at2759"/>
<evidence type="ECO:0000256" key="2">
    <source>
        <dbReference type="SAM" id="Phobius"/>
    </source>
</evidence>
<keyword evidence="4" id="KW-1185">Reference proteome</keyword>
<keyword evidence="2" id="KW-0472">Membrane</keyword>
<accession>A2DG78</accession>
<dbReference type="STRING" id="5722.A2DG78"/>
<feature type="transmembrane region" description="Helical" evidence="2">
    <location>
        <begin position="461"/>
        <end position="483"/>
    </location>
</feature>
<dbReference type="KEGG" id="tva:5466248"/>
<dbReference type="VEuPathDB" id="TrichDB:TVAG_164010"/>
<dbReference type="Proteomes" id="UP000001542">
    <property type="component" value="Unassembled WGS sequence"/>
</dbReference>
<evidence type="ECO:0008006" key="5">
    <source>
        <dbReference type="Google" id="ProtNLM"/>
    </source>
</evidence>
<evidence type="ECO:0000256" key="1">
    <source>
        <dbReference type="SAM" id="MobiDB-lite"/>
    </source>
</evidence>
<dbReference type="AlphaFoldDB" id="A2DG78"/>
<keyword evidence="2" id="KW-0812">Transmembrane</keyword>
<dbReference type="InParanoid" id="A2DG78"/>
<protein>
    <recommendedName>
        <fullName evidence="5">Polymorphic outer membrane protein</fullName>
    </recommendedName>
</protein>
<sequence length="534" mass="58068">MGFGRGLNVGYGGAIYVDQSQLLLMDSKFTVNSATTGGAIAMNGNDALFTSNNFSENHAYIKGGAIFMNSGKFLLYNQKFLRNKADSNAGAIFANNCTELYLENTLFQESTALIQGGAVEVISSSASFINCIFKQNSAGDYTQYVGYNGSNVPKLGMRFTGRACACISAIKCSSIITDGCEFLLNEMNYGFLKSIQLNSQGGGLGVNIMLQDCTFWQSTSDCFLNNNHYFIYGDTKATYQITGTTNKCMPQNIIKSANSEDNAIPKLLTIGVTDSVPDPTPYTYAATPITKLTSPLSDRKYSTLNLTYSTKTPNPTLADVQPNPTEEKVSKVTPGPTPDPTRTLNQKETFKVTTTNITTFSTIQTNITTIVYTYTTTTIRIYVNNTIIEISTVTESESTLSNTIILTNSSVFSETVVFTQSSTLQIIYTFLETYIQTETDVIIIVPGNEDVGKSKTSASEVILISTLSIGSAFILAGIGLFLYRKNKQALKEEDSETNSIDELTMQEEIGSAQMIEKIDEPIEGADEAGTSLDF</sequence>
<feature type="region of interest" description="Disordered" evidence="1">
    <location>
        <begin position="312"/>
        <end position="343"/>
    </location>
</feature>
<keyword evidence="2" id="KW-1133">Transmembrane helix</keyword>
<name>A2DG78_TRIV3</name>
<dbReference type="RefSeq" id="XP_001581691.1">
    <property type="nucleotide sequence ID" value="XM_001581641.1"/>
</dbReference>
<dbReference type="VEuPathDB" id="TrichDB:TVAGG3_0954130"/>
<dbReference type="EMBL" id="DS113196">
    <property type="protein sequence ID" value="EAY20705.1"/>
    <property type="molecule type" value="Genomic_DNA"/>
</dbReference>
<dbReference type="SMR" id="A2DG78"/>